<dbReference type="InterPro" id="IPR034756">
    <property type="entry name" value="T2SSM_b"/>
</dbReference>
<keyword evidence="1" id="KW-0812">Transmembrane</keyword>
<organism evidence="2 3">
    <name type="scientific">Lysobacter brunescens</name>
    <dbReference type="NCBI Taxonomy" id="262323"/>
    <lineage>
        <taxon>Bacteria</taxon>
        <taxon>Pseudomonadati</taxon>
        <taxon>Pseudomonadota</taxon>
        <taxon>Gammaproteobacteria</taxon>
        <taxon>Lysobacterales</taxon>
        <taxon>Lysobacteraceae</taxon>
        <taxon>Lysobacter</taxon>
    </lineage>
</organism>
<keyword evidence="1" id="KW-1133">Transmembrane helix</keyword>
<keyword evidence="3" id="KW-1185">Reference proteome</keyword>
<feature type="transmembrane region" description="Helical" evidence="1">
    <location>
        <begin position="14"/>
        <end position="36"/>
    </location>
</feature>
<dbReference type="Pfam" id="PF10741">
    <property type="entry name" value="T2SSM_b"/>
    <property type="match status" value="1"/>
</dbReference>
<proteinExistence type="predicted"/>
<dbReference type="Proteomes" id="UP001597110">
    <property type="component" value="Unassembled WGS sequence"/>
</dbReference>
<name>A0ABW2YBW4_9GAMM</name>
<comment type="caution">
    <text evidence="2">The sequence shown here is derived from an EMBL/GenBank/DDBJ whole genome shotgun (WGS) entry which is preliminary data.</text>
</comment>
<protein>
    <submittedName>
        <fullName evidence="2">Type II secretion system protein GspM</fullName>
    </submittedName>
</protein>
<reference evidence="3" key="1">
    <citation type="journal article" date="2019" name="Int. J. Syst. Evol. Microbiol.">
        <title>The Global Catalogue of Microorganisms (GCM) 10K type strain sequencing project: providing services to taxonomists for standard genome sequencing and annotation.</title>
        <authorList>
            <consortium name="The Broad Institute Genomics Platform"/>
            <consortium name="The Broad Institute Genome Sequencing Center for Infectious Disease"/>
            <person name="Wu L."/>
            <person name="Ma J."/>
        </authorList>
    </citation>
    <scope>NUCLEOTIDE SEQUENCE [LARGE SCALE GENOMIC DNA]</scope>
    <source>
        <strain evidence="3">CCUG 55585</strain>
    </source>
</reference>
<dbReference type="RefSeq" id="WP_386823023.1">
    <property type="nucleotide sequence ID" value="NZ_JBHTIF010000001.1"/>
</dbReference>
<sequence>MTTVTKTPSPRERWLALGLLGAVLGLAYFALVHPWWTVPMLDLQERIDTLKDRDARARATLAQAGEVRKRLTSVREQSARMPGFMDGTVESATSALVARLETAVLEASPKNRSCAIQNRSPLTEPRKERFPRAVVQVRLRCGTPELAMVLHSLESGTPRLFVDNLNVVANRFYFSPDQSTANGGLDVNFDLYGYVAPAPGGNADAR</sequence>
<accession>A0ABW2YBW4</accession>
<dbReference type="EMBL" id="JBHTIF010000001">
    <property type="protein sequence ID" value="MFD0725398.1"/>
    <property type="molecule type" value="Genomic_DNA"/>
</dbReference>
<dbReference type="NCBIfam" id="NF040576">
    <property type="entry name" value="T2SS_GspM_XpsM"/>
    <property type="match status" value="1"/>
</dbReference>
<gene>
    <name evidence="2" type="primary">gspM</name>
    <name evidence="2" type="ORF">ACFQ0E_07245</name>
</gene>
<evidence type="ECO:0000313" key="3">
    <source>
        <dbReference type="Proteomes" id="UP001597110"/>
    </source>
</evidence>
<evidence type="ECO:0000313" key="2">
    <source>
        <dbReference type="EMBL" id="MFD0725398.1"/>
    </source>
</evidence>
<keyword evidence="1" id="KW-0472">Membrane</keyword>
<evidence type="ECO:0000256" key="1">
    <source>
        <dbReference type="SAM" id="Phobius"/>
    </source>
</evidence>